<evidence type="ECO:0000313" key="1">
    <source>
        <dbReference type="EMBL" id="PKI62704.1"/>
    </source>
</evidence>
<reference evidence="1 2" key="1">
    <citation type="submission" date="2017-11" db="EMBL/GenBank/DDBJ databases">
        <title>De-novo sequencing of pomegranate (Punica granatum L.) genome.</title>
        <authorList>
            <person name="Akparov Z."/>
            <person name="Amiraslanov A."/>
            <person name="Hajiyeva S."/>
            <person name="Abbasov M."/>
            <person name="Kaur K."/>
            <person name="Hamwieh A."/>
            <person name="Solovyev V."/>
            <person name="Salamov A."/>
            <person name="Braich B."/>
            <person name="Kosarev P."/>
            <person name="Mahmoud A."/>
            <person name="Hajiyev E."/>
            <person name="Babayeva S."/>
            <person name="Izzatullayeva V."/>
            <person name="Mammadov A."/>
            <person name="Mammadov A."/>
            <person name="Sharifova S."/>
            <person name="Ojaghi J."/>
            <person name="Eynullazada K."/>
            <person name="Bayramov B."/>
            <person name="Abdulazimova A."/>
            <person name="Shahmuradov I."/>
        </authorList>
    </citation>
    <scope>NUCLEOTIDE SEQUENCE [LARGE SCALE GENOMIC DNA]</scope>
    <source>
        <strain evidence="2">cv. AG2017</strain>
        <tissue evidence="1">Leaf</tissue>
    </source>
</reference>
<dbReference type="Proteomes" id="UP000233551">
    <property type="component" value="Unassembled WGS sequence"/>
</dbReference>
<sequence length="246" mass="25815">MLDHLRRVLGGDGPIAVFTGNAVACECDRREAVLWVGLTPGTKTHLFSEKSGNRTDLPEAGVVAWMKVLLQCLALGATVYLIYQKSDLLLELLPVGLLETGIAARAVVLLPEVGLAAGAVVLDLSEGGLVTGAITCWTAETGLAAMVVASFADGALLCQRSALLLGWLCFAGSLLCPWGGGVFDLPEVGLTVGVVAYCSARCRLYRRGDCDSLGMPRSCDKGLELRLELKNPEGSESQGIGNQSLP</sequence>
<gene>
    <name evidence="1" type="ORF">CRG98_016899</name>
</gene>
<dbReference type="EMBL" id="PGOL01000952">
    <property type="protein sequence ID" value="PKI62704.1"/>
    <property type="molecule type" value="Genomic_DNA"/>
</dbReference>
<proteinExistence type="predicted"/>
<accession>A0A2I0K2C1</accession>
<dbReference type="AlphaFoldDB" id="A0A2I0K2C1"/>
<keyword evidence="2" id="KW-1185">Reference proteome</keyword>
<protein>
    <submittedName>
        <fullName evidence="1">Uncharacterized protein</fullName>
    </submittedName>
</protein>
<evidence type="ECO:0000313" key="2">
    <source>
        <dbReference type="Proteomes" id="UP000233551"/>
    </source>
</evidence>
<organism evidence="1 2">
    <name type="scientific">Punica granatum</name>
    <name type="common">Pomegranate</name>
    <dbReference type="NCBI Taxonomy" id="22663"/>
    <lineage>
        <taxon>Eukaryota</taxon>
        <taxon>Viridiplantae</taxon>
        <taxon>Streptophyta</taxon>
        <taxon>Embryophyta</taxon>
        <taxon>Tracheophyta</taxon>
        <taxon>Spermatophyta</taxon>
        <taxon>Magnoliopsida</taxon>
        <taxon>eudicotyledons</taxon>
        <taxon>Gunneridae</taxon>
        <taxon>Pentapetalae</taxon>
        <taxon>rosids</taxon>
        <taxon>malvids</taxon>
        <taxon>Myrtales</taxon>
        <taxon>Lythraceae</taxon>
        <taxon>Punica</taxon>
    </lineage>
</organism>
<name>A0A2I0K2C1_PUNGR</name>
<comment type="caution">
    <text evidence="1">The sequence shown here is derived from an EMBL/GenBank/DDBJ whole genome shotgun (WGS) entry which is preliminary data.</text>
</comment>